<dbReference type="InterPro" id="IPR019775">
    <property type="entry name" value="WD40_repeat_CS"/>
</dbReference>
<dbReference type="AlphaFoldDB" id="A0A8S1TIW9"/>
<feature type="repeat" description="WD" evidence="3">
    <location>
        <begin position="393"/>
        <end position="434"/>
    </location>
</feature>
<sequence>MGNSEIKKNTEQLQKQKWKNDFYEVLASLIDLDDQILALIFEILKKEKIEDSLEFLQEQANERRIEKQISQIENNLLMKETKKGYENNNIKQIINFLKKIKDHEFNKENYSLEDYEEFKQDLIKKISLDKRITELLIFLVCLTAIDEKYIQSGSNSLHLLVEMKVDLKTQSLENIKIKNTSLKGANFDRCDLSGSEFDNVIISGMNLNGAKLFNCKWKNLRINELQQLCCNCRVNSVCFSPDGKSLAFCCADNFIRFLETRNGKIKSVIQGKSEVNSVCFSPNFSTLASCSGNFVCLWNFKTGKQMSKLIGHTDKIKKVCFSPDSTTLASGSWDNSIRLWDIKTGQQKAQLDGHAHYVNTVCFSPDGATLASGSVDNSVRLWDIKTRQQKAQLDGHSDWVNSVCFSPDGIALASGSDDKSIRLWDVKSGMQTAQLDGHTGEILSVCFSPDGTTLASGSSDNSIRLWIAKAGQQKAILGGHTNFIQSVCFSPAGTTLVSGSNDSFIRLWDLEIGQQILLQDNHYKESAVQFQTPSLKNYTPPESDSSHIKILRISQNHNLEAKGALILKGEFVNYQGVDLKQLFRSKGSCILESQIGL</sequence>
<dbReference type="EMBL" id="CAJJDP010000028">
    <property type="protein sequence ID" value="CAD8154091.1"/>
    <property type="molecule type" value="Genomic_DNA"/>
</dbReference>
<feature type="domain" description="Anaphase-promoting complex subunit 4-like WD40" evidence="4">
    <location>
        <begin position="225"/>
        <end position="280"/>
    </location>
</feature>
<dbReference type="PROSITE" id="PS50294">
    <property type="entry name" value="WD_REPEATS_REGION"/>
    <property type="match status" value="5"/>
</dbReference>
<dbReference type="PROSITE" id="PS50082">
    <property type="entry name" value="WD_REPEATS_2"/>
    <property type="match status" value="5"/>
</dbReference>
<feature type="repeat" description="WD" evidence="3">
    <location>
        <begin position="309"/>
        <end position="350"/>
    </location>
</feature>
<feature type="repeat" description="WD" evidence="3">
    <location>
        <begin position="435"/>
        <end position="466"/>
    </location>
</feature>
<dbReference type="Pfam" id="PF12894">
    <property type="entry name" value="ANAPC4_WD40"/>
    <property type="match status" value="1"/>
</dbReference>
<dbReference type="PANTHER" id="PTHR22847">
    <property type="entry name" value="WD40 REPEAT PROTEIN"/>
    <property type="match status" value="1"/>
</dbReference>
<gene>
    <name evidence="5" type="ORF">POCTA_138.1.T0280361</name>
</gene>
<feature type="repeat" description="WD" evidence="3">
    <location>
        <begin position="477"/>
        <end position="518"/>
    </location>
</feature>
<keyword evidence="1 3" id="KW-0853">WD repeat</keyword>
<reference evidence="5" key="1">
    <citation type="submission" date="2021-01" db="EMBL/GenBank/DDBJ databases">
        <authorList>
            <consortium name="Genoscope - CEA"/>
            <person name="William W."/>
        </authorList>
    </citation>
    <scope>NUCLEOTIDE SEQUENCE</scope>
</reference>
<organism evidence="5 6">
    <name type="scientific">Paramecium octaurelia</name>
    <dbReference type="NCBI Taxonomy" id="43137"/>
    <lineage>
        <taxon>Eukaryota</taxon>
        <taxon>Sar</taxon>
        <taxon>Alveolata</taxon>
        <taxon>Ciliophora</taxon>
        <taxon>Intramacronucleata</taxon>
        <taxon>Oligohymenophorea</taxon>
        <taxon>Peniculida</taxon>
        <taxon>Parameciidae</taxon>
        <taxon>Paramecium</taxon>
    </lineage>
</organism>
<evidence type="ECO:0000256" key="3">
    <source>
        <dbReference type="PROSITE-ProRule" id="PRU00221"/>
    </source>
</evidence>
<dbReference type="SMART" id="SM00320">
    <property type="entry name" value="WD40"/>
    <property type="match status" value="7"/>
</dbReference>
<comment type="caution">
    <text evidence="5">The sequence shown here is derived from an EMBL/GenBank/DDBJ whole genome shotgun (WGS) entry which is preliminary data.</text>
</comment>
<dbReference type="Pfam" id="PF00805">
    <property type="entry name" value="Pentapeptide"/>
    <property type="match status" value="1"/>
</dbReference>
<dbReference type="OrthoDB" id="438028at2759"/>
<evidence type="ECO:0000313" key="6">
    <source>
        <dbReference type="Proteomes" id="UP000683925"/>
    </source>
</evidence>
<dbReference type="InterPro" id="IPR001680">
    <property type="entry name" value="WD40_rpt"/>
</dbReference>
<name>A0A8S1TIW9_PAROT</name>
<keyword evidence="2" id="KW-0677">Repeat</keyword>
<dbReference type="InterPro" id="IPR024977">
    <property type="entry name" value="Apc4-like_WD40_dom"/>
</dbReference>
<dbReference type="PANTHER" id="PTHR22847:SF637">
    <property type="entry name" value="WD REPEAT DOMAIN 5B"/>
    <property type="match status" value="1"/>
</dbReference>
<keyword evidence="6" id="KW-1185">Reference proteome</keyword>
<protein>
    <recommendedName>
        <fullName evidence="4">Anaphase-promoting complex subunit 4-like WD40 domain-containing protein</fullName>
    </recommendedName>
</protein>
<dbReference type="Proteomes" id="UP000683925">
    <property type="component" value="Unassembled WGS sequence"/>
</dbReference>
<dbReference type="Pfam" id="PF00400">
    <property type="entry name" value="WD40"/>
    <property type="match status" value="5"/>
</dbReference>
<dbReference type="PROSITE" id="PS00678">
    <property type="entry name" value="WD_REPEATS_1"/>
    <property type="match status" value="4"/>
</dbReference>
<dbReference type="FunFam" id="2.130.10.10:FF:002141">
    <property type="entry name" value="Uncharacterized protein"/>
    <property type="match status" value="1"/>
</dbReference>
<accession>A0A8S1TIW9</accession>
<proteinExistence type="predicted"/>
<dbReference type="CDD" id="cd00200">
    <property type="entry name" value="WD40"/>
    <property type="match status" value="1"/>
</dbReference>
<feature type="repeat" description="WD" evidence="3">
    <location>
        <begin position="351"/>
        <end position="392"/>
    </location>
</feature>
<dbReference type="InterPro" id="IPR001646">
    <property type="entry name" value="5peptide_repeat"/>
</dbReference>
<dbReference type="GO" id="GO:1990234">
    <property type="term" value="C:transferase complex"/>
    <property type="evidence" value="ECO:0007669"/>
    <property type="project" value="UniProtKB-ARBA"/>
</dbReference>
<evidence type="ECO:0000259" key="4">
    <source>
        <dbReference type="Pfam" id="PF12894"/>
    </source>
</evidence>
<evidence type="ECO:0000256" key="2">
    <source>
        <dbReference type="ARBA" id="ARBA00022737"/>
    </source>
</evidence>
<evidence type="ECO:0000313" key="5">
    <source>
        <dbReference type="EMBL" id="CAD8154091.1"/>
    </source>
</evidence>
<evidence type="ECO:0000256" key="1">
    <source>
        <dbReference type="ARBA" id="ARBA00022574"/>
    </source>
</evidence>